<evidence type="ECO:0000313" key="3">
    <source>
        <dbReference type="Proteomes" id="UP000615613"/>
    </source>
</evidence>
<gene>
    <name evidence="2" type="ORF">HU722_0013820</name>
    <name evidence="1" type="ORF">HU722_48590</name>
</gene>
<dbReference type="Proteomes" id="UP000615613">
    <property type="component" value="Chromosome"/>
</dbReference>
<dbReference type="EMBL" id="CP077084">
    <property type="protein sequence ID" value="QXH86508.1"/>
    <property type="molecule type" value="Genomic_DNA"/>
</dbReference>
<dbReference type="EMBL" id="JABWQF010000076">
    <property type="protein sequence ID" value="MBC3299396.1"/>
    <property type="molecule type" value="Genomic_DNA"/>
</dbReference>
<proteinExistence type="predicted"/>
<sequence>MNYLEAEIDEAVIALKIAHRKLTAEDINKLISALTKKFFKFENTLLDPMEFNNISSEHNPNFWREIKDRIKKTDLTLMVFDTDYRAWKINNSHDLADILGETTGYPFWVTDSELTFLIHLDDHNCVISA</sequence>
<reference evidence="2" key="2">
    <citation type="submission" date="2021-06" db="EMBL/GenBank/DDBJ databases">
        <title>Updating the genus Pseudomonas: Description of 43 new species and partition of the Pseudomonas putida group.</title>
        <authorList>
            <person name="Girard L."/>
            <person name="Lood C."/>
            <person name="Vandamme P."/>
            <person name="Rokni-Zadeh H."/>
            <person name="van Noort V."/>
            <person name="Hofte M."/>
            <person name="Lavigne R."/>
            <person name="De Mot R."/>
        </authorList>
    </citation>
    <scope>NUCLEOTIDE SEQUENCE</scope>
    <source>
        <strain evidence="2">SWRI145</strain>
    </source>
</reference>
<accession>A0A8H9Z4R1</accession>
<dbReference type="KEGG" id="ptrt:HU722_0013820"/>
<name>A0A8H9Z4R1_9PSED</name>
<protein>
    <submittedName>
        <fullName evidence="1">Uncharacterized protein</fullName>
    </submittedName>
</protein>
<keyword evidence="3" id="KW-1185">Reference proteome</keyword>
<organism evidence="1">
    <name type="scientific">Pseudomonas tritici</name>
    <dbReference type="NCBI Taxonomy" id="2745518"/>
    <lineage>
        <taxon>Bacteria</taxon>
        <taxon>Pseudomonadati</taxon>
        <taxon>Pseudomonadota</taxon>
        <taxon>Gammaproteobacteria</taxon>
        <taxon>Pseudomonadales</taxon>
        <taxon>Pseudomonadaceae</taxon>
        <taxon>Pseudomonas</taxon>
    </lineage>
</organism>
<dbReference type="RefSeq" id="WP_065890848.1">
    <property type="nucleotide sequence ID" value="NZ_CP077084.1"/>
</dbReference>
<reference evidence="1" key="1">
    <citation type="journal article" date="2020" name="Microorganisms">
        <title>Reliable Identification of Environmental Pseudomonas Isolates Using the rpoD Gene.</title>
        <authorList>
            <consortium name="The Broad Institute Genome Sequencing Platform"/>
            <person name="Girard L."/>
            <person name="Lood C."/>
            <person name="Rokni-Zadeh H."/>
            <person name="van Noort V."/>
            <person name="Lavigne R."/>
            <person name="De Mot R."/>
        </authorList>
    </citation>
    <scope>NUCLEOTIDE SEQUENCE [LARGE SCALE GENOMIC DNA]</scope>
    <source>
        <strain evidence="1">SWRI145</strain>
    </source>
</reference>
<evidence type="ECO:0000313" key="1">
    <source>
        <dbReference type="EMBL" id="MBC3299396.1"/>
    </source>
</evidence>
<dbReference type="AlphaFoldDB" id="A0A8H9Z4R1"/>
<evidence type="ECO:0000313" key="2">
    <source>
        <dbReference type="EMBL" id="QXH86508.1"/>
    </source>
</evidence>